<organism evidence="2 3">
    <name type="scientific">Flaviflagellibacter deserti</name>
    <dbReference type="NCBI Taxonomy" id="2267266"/>
    <lineage>
        <taxon>Bacteria</taxon>
        <taxon>Pseudomonadati</taxon>
        <taxon>Pseudomonadota</taxon>
        <taxon>Alphaproteobacteria</taxon>
        <taxon>Hyphomicrobiales</taxon>
        <taxon>Flaviflagellibacter</taxon>
    </lineage>
</organism>
<evidence type="ECO:0000256" key="1">
    <source>
        <dbReference type="ARBA" id="ARBA00022801"/>
    </source>
</evidence>
<accession>A0ABV9YWL3</accession>
<dbReference type="RefSeq" id="WP_114957205.1">
    <property type="nucleotide sequence ID" value="NZ_JBHSJF010000004.1"/>
</dbReference>
<keyword evidence="1" id="KW-0378">Hydrolase</keyword>
<dbReference type="Pfam" id="PF00300">
    <property type="entry name" value="His_Phos_1"/>
    <property type="match status" value="1"/>
</dbReference>
<dbReference type="PIRSF" id="PIRSF000709">
    <property type="entry name" value="6PFK_2-Ptase"/>
    <property type="match status" value="1"/>
</dbReference>
<dbReference type="SUPFAM" id="SSF53254">
    <property type="entry name" value="Phosphoglycerate mutase-like"/>
    <property type="match status" value="1"/>
</dbReference>
<gene>
    <name evidence="2" type="ORF">ACFPFW_03995</name>
</gene>
<dbReference type="InterPro" id="IPR013078">
    <property type="entry name" value="His_Pase_superF_clade-1"/>
</dbReference>
<comment type="caution">
    <text evidence="2">The sequence shown here is derived from an EMBL/GenBank/DDBJ whole genome shotgun (WGS) entry which is preliminary data.</text>
</comment>
<proteinExistence type="predicted"/>
<protein>
    <submittedName>
        <fullName evidence="2">Histidine phosphatase family protein</fullName>
    </submittedName>
</protein>
<dbReference type="PANTHER" id="PTHR46517">
    <property type="entry name" value="FRUCTOSE-2,6-BISPHOSPHATASE TIGAR"/>
    <property type="match status" value="1"/>
</dbReference>
<dbReference type="CDD" id="cd07067">
    <property type="entry name" value="HP_PGM_like"/>
    <property type="match status" value="1"/>
</dbReference>
<dbReference type="Proteomes" id="UP001595796">
    <property type="component" value="Unassembled WGS sequence"/>
</dbReference>
<keyword evidence="3" id="KW-1185">Reference proteome</keyword>
<dbReference type="PROSITE" id="PS00175">
    <property type="entry name" value="PG_MUTASE"/>
    <property type="match status" value="1"/>
</dbReference>
<evidence type="ECO:0000313" key="3">
    <source>
        <dbReference type="Proteomes" id="UP001595796"/>
    </source>
</evidence>
<sequence>MPLDYPLCIVRHGETDWNLEGRLQGQQDVRMNGRGRDQAEAVGRLLLQHAPEVLGWDFVASPLIRTRDTMELMRAAMGVDPKDYRLDPRLKELTFGSWECSTWDDVKRSFPDLAAKRKADKWAFCPPGGESYSMLSDRIADWLVDVKKPTLAVTHGGVARVLLGLLTGMAQVDLPVEDIKQGRALMFEDGKARWI</sequence>
<dbReference type="InterPro" id="IPR029033">
    <property type="entry name" value="His_PPase_superfam"/>
</dbReference>
<evidence type="ECO:0000313" key="2">
    <source>
        <dbReference type="EMBL" id="MFC5067175.1"/>
    </source>
</evidence>
<dbReference type="InterPro" id="IPR001345">
    <property type="entry name" value="PG/BPGM_mutase_AS"/>
</dbReference>
<dbReference type="EMBL" id="JBHSJF010000004">
    <property type="protein sequence ID" value="MFC5067175.1"/>
    <property type="molecule type" value="Genomic_DNA"/>
</dbReference>
<dbReference type="InterPro" id="IPR051695">
    <property type="entry name" value="Phosphoglycerate_Mutase"/>
</dbReference>
<dbReference type="Gene3D" id="3.40.50.1240">
    <property type="entry name" value="Phosphoglycerate mutase-like"/>
    <property type="match status" value="1"/>
</dbReference>
<reference evidence="3" key="1">
    <citation type="journal article" date="2019" name="Int. J. Syst. Evol. Microbiol.">
        <title>The Global Catalogue of Microorganisms (GCM) 10K type strain sequencing project: providing services to taxonomists for standard genome sequencing and annotation.</title>
        <authorList>
            <consortium name="The Broad Institute Genomics Platform"/>
            <consortium name="The Broad Institute Genome Sequencing Center for Infectious Disease"/>
            <person name="Wu L."/>
            <person name="Ma J."/>
        </authorList>
    </citation>
    <scope>NUCLEOTIDE SEQUENCE [LARGE SCALE GENOMIC DNA]</scope>
    <source>
        <strain evidence="3">CGMCC 1.16444</strain>
    </source>
</reference>
<dbReference type="PANTHER" id="PTHR46517:SF1">
    <property type="entry name" value="FRUCTOSE-2,6-BISPHOSPHATASE TIGAR"/>
    <property type="match status" value="1"/>
</dbReference>
<dbReference type="SMART" id="SM00855">
    <property type="entry name" value="PGAM"/>
    <property type="match status" value="1"/>
</dbReference>
<name>A0ABV9YWL3_9HYPH</name>